<keyword evidence="3" id="KW-1185">Reference proteome</keyword>
<feature type="region of interest" description="Disordered" evidence="1">
    <location>
        <begin position="60"/>
        <end position="80"/>
    </location>
</feature>
<dbReference type="EMBL" id="JAVDPF010000062">
    <property type="protein sequence ID" value="KAL1865283.1"/>
    <property type="molecule type" value="Genomic_DNA"/>
</dbReference>
<dbReference type="Proteomes" id="UP001583193">
    <property type="component" value="Unassembled WGS sequence"/>
</dbReference>
<name>A0ABR3WP27_9EURO</name>
<feature type="compositionally biased region" description="Basic and acidic residues" evidence="1">
    <location>
        <begin position="101"/>
        <end position="131"/>
    </location>
</feature>
<organism evidence="2 3">
    <name type="scientific">Paecilomyces lecythidis</name>
    <dbReference type="NCBI Taxonomy" id="3004212"/>
    <lineage>
        <taxon>Eukaryota</taxon>
        <taxon>Fungi</taxon>
        <taxon>Dikarya</taxon>
        <taxon>Ascomycota</taxon>
        <taxon>Pezizomycotina</taxon>
        <taxon>Eurotiomycetes</taxon>
        <taxon>Eurotiomycetidae</taxon>
        <taxon>Eurotiales</taxon>
        <taxon>Thermoascaceae</taxon>
        <taxon>Paecilomyces</taxon>
    </lineage>
</organism>
<evidence type="ECO:0000313" key="3">
    <source>
        <dbReference type="Proteomes" id="UP001583193"/>
    </source>
</evidence>
<protein>
    <submittedName>
        <fullName evidence="2">Uncharacterized protein</fullName>
    </submittedName>
</protein>
<reference evidence="2 3" key="1">
    <citation type="journal article" date="2024" name="IMA Fungus">
        <title>IMA Genome - F19 : A genome assembly and annotation guide to empower mycologists, including annotated draft genome sequences of Ceratocystis pirilliformis, Diaporthe australafricana, Fusarium ophioides, Paecilomyces lecythidis, and Sporothrix stenoceras.</title>
        <authorList>
            <person name="Aylward J."/>
            <person name="Wilson A.M."/>
            <person name="Visagie C.M."/>
            <person name="Spraker J."/>
            <person name="Barnes I."/>
            <person name="Buitendag C."/>
            <person name="Ceriani C."/>
            <person name="Del Mar Angel L."/>
            <person name="du Plessis D."/>
            <person name="Fuchs T."/>
            <person name="Gasser K."/>
            <person name="Kramer D."/>
            <person name="Li W."/>
            <person name="Munsamy K."/>
            <person name="Piso A."/>
            <person name="Price J.L."/>
            <person name="Sonnekus B."/>
            <person name="Thomas C."/>
            <person name="van der Nest A."/>
            <person name="van Dijk A."/>
            <person name="van Heerden A."/>
            <person name="van Vuuren N."/>
            <person name="Yilmaz N."/>
            <person name="Duong T.A."/>
            <person name="van der Merwe N.A."/>
            <person name="Wingfield M.J."/>
            <person name="Wingfield B.D."/>
        </authorList>
    </citation>
    <scope>NUCLEOTIDE SEQUENCE [LARGE SCALE GENOMIC DNA]</scope>
    <source>
        <strain evidence="2 3">CMW 18167</strain>
    </source>
</reference>
<sequence length="169" mass="18237">MAIDEKDRVSKWPFGNDVTLNGEAGTRGTVVNQLVVQLPCTSTSGTAAINRSGTGSLIEKRNSHGGSPSRAPGSVGDHEGLDRARNVTGIAMSDWPALMDSVERGRKPDGLAIDRREGLKFEQRQRDDEKTGQNNRTASGEAAKDQTLDIITTRTTTKLEQCPSRAGRF</sequence>
<proteinExistence type="predicted"/>
<comment type="caution">
    <text evidence="2">The sequence shown here is derived from an EMBL/GenBank/DDBJ whole genome shotgun (WGS) entry which is preliminary data.</text>
</comment>
<evidence type="ECO:0000313" key="2">
    <source>
        <dbReference type="EMBL" id="KAL1865283.1"/>
    </source>
</evidence>
<accession>A0ABR3WP27</accession>
<gene>
    <name evidence="2" type="ORF">Plec18167_009478</name>
</gene>
<evidence type="ECO:0000256" key="1">
    <source>
        <dbReference type="SAM" id="MobiDB-lite"/>
    </source>
</evidence>
<feature type="region of interest" description="Disordered" evidence="1">
    <location>
        <begin position="101"/>
        <end position="169"/>
    </location>
</feature>